<protein>
    <submittedName>
        <fullName evidence="7">Substrate-binding domain-containing protein</fullName>
    </submittedName>
</protein>
<keyword evidence="8" id="KW-1185">Reference proteome</keyword>
<dbReference type="PROSITE" id="PS50932">
    <property type="entry name" value="HTH_LACI_2"/>
    <property type="match status" value="1"/>
</dbReference>
<keyword evidence="3" id="KW-0238">DNA-binding</keyword>
<accession>A0A9E8RU72</accession>
<dbReference type="InterPro" id="IPR028082">
    <property type="entry name" value="Peripla_BP_I"/>
</dbReference>
<dbReference type="PANTHER" id="PTHR30146:SF148">
    <property type="entry name" value="HTH-TYPE TRANSCRIPTIONAL REPRESSOR PURR-RELATED"/>
    <property type="match status" value="1"/>
</dbReference>
<dbReference type="RefSeq" id="WP_275416724.1">
    <property type="nucleotide sequence ID" value="NZ_CP106878.1"/>
</dbReference>
<evidence type="ECO:0000256" key="1">
    <source>
        <dbReference type="ARBA" id="ARBA00022491"/>
    </source>
</evidence>
<evidence type="ECO:0000313" key="8">
    <source>
        <dbReference type="Proteomes" id="UP001164718"/>
    </source>
</evidence>
<dbReference type="SUPFAM" id="SSF47413">
    <property type="entry name" value="lambda repressor-like DNA-binding domains"/>
    <property type="match status" value="1"/>
</dbReference>
<sequence length="334" mass="38027">MKPLTIKDVAELANVSKSTVSQYLNKRYEYMGEETRKRIEHAIAELGYHPNIVARSLRRKTTSTIGVIVANILHAFSTEIIRAIEDVCHENGFHIIVCNADDSPEKERKYIEMLRAKQMDGLIIFPTGSNLDLYERMVSENYPVVIVDRLVSEVQIPTILLDNKKATKMAVQHFVEKGYTRIGMVTTSIVRHVTPRIERLAGFKEALREYRLPIEEDYIKSLNPNQIRAGLSEMFTLKSPPQAVLAGNDLVLAEILNYTKETGINIPNDLALIAIDDVPYAKFFDPPLTTIAQPTFEMGRRAAEMILEKIQNTSVTEEVKIYRFEPKIMIRESC</sequence>
<dbReference type="PROSITE" id="PS00356">
    <property type="entry name" value="HTH_LACI_1"/>
    <property type="match status" value="1"/>
</dbReference>
<dbReference type="InterPro" id="IPR046335">
    <property type="entry name" value="LacI/GalR-like_sensor"/>
</dbReference>
<dbReference type="Pfam" id="PF13377">
    <property type="entry name" value="Peripla_BP_3"/>
    <property type="match status" value="1"/>
</dbReference>
<dbReference type="EMBL" id="CP106878">
    <property type="protein sequence ID" value="WAA08940.1"/>
    <property type="molecule type" value="Genomic_DNA"/>
</dbReference>
<dbReference type="PROSITE" id="PS50943">
    <property type="entry name" value="HTH_CROC1"/>
    <property type="match status" value="1"/>
</dbReference>
<dbReference type="SMART" id="SM00354">
    <property type="entry name" value="HTH_LACI"/>
    <property type="match status" value="1"/>
</dbReference>
<evidence type="ECO:0000259" key="6">
    <source>
        <dbReference type="PROSITE" id="PS50943"/>
    </source>
</evidence>
<dbReference type="SUPFAM" id="SSF53822">
    <property type="entry name" value="Periplasmic binding protein-like I"/>
    <property type="match status" value="1"/>
</dbReference>
<organism evidence="7 8">
    <name type="scientific">Fervidibacillus albus</name>
    <dbReference type="NCBI Taxonomy" id="2980026"/>
    <lineage>
        <taxon>Bacteria</taxon>
        <taxon>Bacillati</taxon>
        <taxon>Bacillota</taxon>
        <taxon>Bacilli</taxon>
        <taxon>Bacillales</taxon>
        <taxon>Bacillaceae</taxon>
        <taxon>Fervidibacillus</taxon>
    </lineage>
</organism>
<dbReference type="InterPro" id="IPR000843">
    <property type="entry name" value="HTH_LacI"/>
</dbReference>
<evidence type="ECO:0000256" key="2">
    <source>
        <dbReference type="ARBA" id="ARBA00023015"/>
    </source>
</evidence>
<dbReference type="Gene3D" id="3.40.50.2300">
    <property type="match status" value="2"/>
</dbReference>
<dbReference type="KEGG" id="faf:OE104_10030"/>
<name>A0A9E8RU72_9BACI</name>
<keyword evidence="1" id="KW-0678">Repressor</keyword>
<dbReference type="InterPro" id="IPR001387">
    <property type="entry name" value="Cro/C1-type_HTH"/>
</dbReference>
<evidence type="ECO:0000313" key="7">
    <source>
        <dbReference type="EMBL" id="WAA08940.1"/>
    </source>
</evidence>
<dbReference type="GO" id="GO:0003700">
    <property type="term" value="F:DNA-binding transcription factor activity"/>
    <property type="evidence" value="ECO:0007669"/>
    <property type="project" value="TreeGrafter"/>
</dbReference>
<reference evidence="7" key="1">
    <citation type="submission" date="2022-09" db="EMBL/GenBank/DDBJ databases">
        <title>Complete Genomes of Fervidibacillus albus and Fervidibacillus halotolerans isolated from tidal flat sediments.</title>
        <authorList>
            <person name="Kwon K.K."/>
            <person name="Yang S.-H."/>
            <person name="Park M.J."/>
            <person name="Oh H.-M."/>
        </authorList>
    </citation>
    <scope>NUCLEOTIDE SEQUENCE</scope>
    <source>
        <strain evidence="7">MEBiC13591</strain>
    </source>
</reference>
<dbReference type="GO" id="GO:0000976">
    <property type="term" value="F:transcription cis-regulatory region binding"/>
    <property type="evidence" value="ECO:0007669"/>
    <property type="project" value="TreeGrafter"/>
</dbReference>
<dbReference type="Proteomes" id="UP001164718">
    <property type="component" value="Chromosome"/>
</dbReference>
<dbReference type="AlphaFoldDB" id="A0A9E8RU72"/>
<dbReference type="PANTHER" id="PTHR30146">
    <property type="entry name" value="LACI-RELATED TRANSCRIPTIONAL REPRESSOR"/>
    <property type="match status" value="1"/>
</dbReference>
<dbReference type="CDD" id="cd19977">
    <property type="entry name" value="PBP1_EndR-like"/>
    <property type="match status" value="1"/>
</dbReference>
<dbReference type="Pfam" id="PF00356">
    <property type="entry name" value="LacI"/>
    <property type="match status" value="1"/>
</dbReference>
<gene>
    <name evidence="7" type="ORF">OE104_10030</name>
</gene>
<proteinExistence type="predicted"/>
<evidence type="ECO:0000259" key="5">
    <source>
        <dbReference type="PROSITE" id="PS50932"/>
    </source>
</evidence>
<evidence type="ECO:0000256" key="3">
    <source>
        <dbReference type="ARBA" id="ARBA00023125"/>
    </source>
</evidence>
<keyword evidence="2" id="KW-0805">Transcription regulation</keyword>
<feature type="domain" description="HTH lacI-type" evidence="5">
    <location>
        <begin position="4"/>
        <end position="59"/>
    </location>
</feature>
<dbReference type="Gene3D" id="1.10.260.40">
    <property type="entry name" value="lambda repressor-like DNA-binding domains"/>
    <property type="match status" value="1"/>
</dbReference>
<dbReference type="InterPro" id="IPR010982">
    <property type="entry name" value="Lambda_DNA-bd_dom_sf"/>
</dbReference>
<keyword evidence="4" id="KW-0804">Transcription</keyword>
<dbReference type="CDD" id="cd01392">
    <property type="entry name" value="HTH_LacI"/>
    <property type="match status" value="1"/>
</dbReference>
<feature type="domain" description="HTH cro/C1-type" evidence="6">
    <location>
        <begin position="4"/>
        <end position="29"/>
    </location>
</feature>
<dbReference type="PRINTS" id="PR00036">
    <property type="entry name" value="HTHLACI"/>
</dbReference>
<evidence type="ECO:0000256" key="4">
    <source>
        <dbReference type="ARBA" id="ARBA00023163"/>
    </source>
</evidence>